<evidence type="ECO:0000313" key="2">
    <source>
        <dbReference type="EMBL" id="KAA6372163.1"/>
    </source>
</evidence>
<reference evidence="2 3" key="1">
    <citation type="submission" date="2019-03" db="EMBL/GenBank/DDBJ databases">
        <title>Single cell metagenomics reveals metabolic interactions within the superorganism composed of flagellate Streblomastix strix and complex community of Bacteroidetes bacteria on its surface.</title>
        <authorList>
            <person name="Treitli S.C."/>
            <person name="Kolisko M."/>
            <person name="Husnik F."/>
            <person name="Keeling P."/>
            <person name="Hampl V."/>
        </authorList>
    </citation>
    <scope>NUCLEOTIDE SEQUENCE [LARGE SCALE GENOMIC DNA]</scope>
    <source>
        <strain evidence="2">ST1C</strain>
    </source>
</reference>
<protein>
    <submittedName>
        <fullName evidence="2">Uncharacterized protein</fullName>
    </submittedName>
</protein>
<accession>A0A5J4UPA7</accession>
<dbReference type="EMBL" id="SNRW01013842">
    <property type="protein sequence ID" value="KAA6372163.1"/>
    <property type="molecule type" value="Genomic_DNA"/>
</dbReference>
<name>A0A5J4UPA7_9EUKA</name>
<feature type="compositionally biased region" description="Polar residues" evidence="1">
    <location>
        <begin position="1"/>
        <end position="14"/>
    </location>
</feature>
<evidence type="ECO:0000313" key="3">
    <source>
        <dbReference type="Proteomes" id="UP000324800"/>
    </source>
</evidence>
<proteinExistence type="predicted"/>
<sequence length="138" mass="15340">MDWNRGCSSNTEGQDNPRIIRTGSAQRRSNPEVKQTRPQSANRQQTGMMISESYSYDKGGTTNIDHINQQQPRSGVRRAAPVIVSGNESPPIGAQRTKQQTRPPSAQSRQQLGLVDTQGEENQFPASHGLVHSQQKRF</sequence>
<organism evidence="2 3">
    <name type="scientific">Streblomastix strix</name>
    <dbReference type="NCBI Taxonomy" id="222440"/>
    <lineage>
        <taxon>Eukaryota</taxon>
        <taxon>Metamonada</taxon>
        <taxon>Preaxostyla</taxon>
        <taxon>Oxymonadida</taxon>
        <taxon>Streblomastigidae</taxon>
        <taxon>Streblomastix</taxon>
    </lineage>
</organism>
<feature type="compositionally biased region" description="Polar residues" evidence="1">
    <location>
        <begin position="96"/>
        <end position="111"/>
    </location>
</feature>
<gene>
    <name evidence="2" type="ORF">EZS28_032311</name>
</gene>
<comment type="caution">
    <text evidence="2">The sequence shown here is derived from an EMBL/GenBank/DDBJ whole genome shotgun (WGS) entry which is preliminary data.</text>
</comment>
<evidence type="ECO:0000256" key="1">
    <source>
        <dbReference type="SAM" id="MobiDB-lite"/>
    </source>
</evidence>
<feature type="region of interest" description="Disordered" evidence="1">
    <location>
        <begin position="1"/>
        <end position="138"/>
    </location>
</feature>
<dbReference type="Proteomes" id="UP000324800">
    <property type="component" value="Unassembled WGS sequence"/>
</dbReference>
<dbReference type="AlphaFoldDB" id="A0A5J4UPA7"/>
<feature type="compositionally biased region" description="Polar residues" evidence="1">
    <location>
        <begin position="36"/>
        <end position="73"/>
    </location>
</feature>